<feature type="transmembrane region" description="Helical" evidence="5">
    <location>
        <begin position="199"/>
        <end position="225"/>
    </location>
</feature>
<feature type="transmembrane region" description="Helical" evidence="5">
    <location>
        <begin position="105"/>
        <end position="130"/>
    </location>
</feature>
<feature type="transmembrane region" description="Helical" evidence="5">
    <location>
        <begin position="6"/>
        <end position="35"/>
    </location>
</feature>
<dbReference type="PRINTS" id="PR00237">
    <property type="entry name" value="GPCRRHODOPSN"/>
</dbReference>
<evidence type="ECO:0000259" key="6">
    <source>
        <dbReference type="PROSITE" id="PS50262"/>
    </source>
</evidence>
<evidence type="ECO:0000256" key="4">
    <source>
        <dbReference type="ARBA" id="ARBA00023136"/>
    </source>
</evidence>
<organism evidence="7 9">
    <name type="scientific">Adineta steineri</name>
    <dbReference type="NCBI Taxonomy" id="433720"/>
    <lineage>
        <taxon>Eukaryota</taxon>
        <taxon>Metazoa</taxon>
        <taxon>Spiralia</taxon>
        <taxon>Gnathifera</taxon>
        <taxon>Rotifera</taxon>
        <taxon>Eurotatoria</taxon>
        <taxon>Bdelloidea</taxon>
        <taxon>Adinetida</taxon>
        <taxon>Adinetidae</taxon>
        <taxon>Adineta</taxon>
    </lineage>
</organism>
<protein>
    <recommendedName>
        <fullName evidence="6">G-protein coupled receptors family 1 profile domain-containing protein</fullName>
    </recommendedName>
</protein>
<dbReference type="GO" id="GO:0004930">
    <property type="term" value="F:G protein-coupled receptor activity"/>
    <property type="evidence" value="ECO:0007669"/>
    <property type="project" value="InterPro"/>
</dbReference>
<dbReference type="EMBL" id="CAJNOE010000306">
    <property type="protein sequence ID" value="CAF1135778.1"/>
    <property type="molecule type" value="Genomic_DNA"/>
</dbReference>
<proteinExistence type="predicted"/>
<evidence type="ECO:0000256" key="3">
    <source>
        <dbReference type="ARBA" id="ARBA00022989"/>
    </source>
</evidence>
<evidence type="ECO:0000313" key="8">
    <source>
        <dbReference type="EMBL" id="CAF4042761.1"/>
    </source>
</evidence>
<evidence type="ECO:0000313" key="7">
    <source>
        <dbReference type="EMBL" id="CAF1135778.1"/>
    </source>
</evidence>
<dbReference type="EMBL" id="CAJOBB010003475">
    <property type="protein sequence ID" value="CAF4042761.1"/>
    <property type="molecule type" value="Genomic_DNA"/>
</dbReference>
<dbReference type="AlphaFoldDB" id="A0A814RLI6"/>
<dbReference type="Proteomes" id="UP000663868">
    <property type="component" value="Unassembled WGS sequence"/>
</dbReference>
<gene>
    <name evidence="7" type="ORF">IZO911_LOCUS24942</name>
    <name evidence="8" type="ORF">KXQ929_LOCUS31025</name>
</gene>
<feature type="transmembrane region" description="Helical" evidence="5">
    <location>
        <begin position="246"/>
        <end position="268"/>
    </location>
</feature>
<dbReference type="CDD" id="cd00637">
    <property type="entry name" value="7tm_classA_rhodopsin-like"/>
    <property type="match status" value="1"/>
</dbReference>
<dbReference type="PROSITE" id="PS50262">
    <property type="entry name" value="G_PROTEIN_RECEP_F1_2"/>
    <property type="match status" value="1"/>
</dbReference>
<keyword evidence="4 5" id="KW-0472">Membrane</keyword>
<dbReference type="GO" id="GO:0016020">
    <property type="term" value="C:membrane"/>
    <property type="evidence" value="ECO:0007669"/>
    <property type="project" value="UniProtKB-SubCell"/>
</dbReference>
<dbReference type="Gene3D" id="1.20.1070.10">
    <property type="entry name" value="Rhodopsin 7-helix transmembrane proteins"/>
    <property type="match status" value="1"/>
</dbReference>
<dbReference type="InterPro" id="IPR000276">
    <property type="entry name" value="GPCR_Rhodpsn"/>
</dbReference>
<evidence type="ECO:0000313" key="9">
    <source>
        <dbReference type="Proteomes" id="UP000663860"/>
    </source>
</evidence>
<dbReference type="Proteomes" id="UP000663860">
    <property type="component" value="Unassembled WGS sequence"/>
</dbReference>
<comment type="subcellular location">
    <subcellularLocation>
        <location evidence="1">Membrane</location>
    </subcellularLocation>
</comment>
<evidence type="ECO:0000256" key="1">
    <source>
        <dbReference type="ARBA" id="ARBA00004370"/>
    </source>
</evidence>
<evidence type="ECO:0000256" key="2">
    <source>
        <dbReference type="ARBA" id="ARBA00022692"/>
    </source>
</evidence>
<comment type="caution">
    <text evidence="7">The sequence shown here is derived from an EMBL/GenBank/DDBJ whole genome shotgun (WGS) entry which is preliminary data.</text>
</comment>
<feature type="transmembrane region" description="Helical" evidence="5">
    <location>
        <begin position="280"/>
        <end position="299"/>
    </location>
</feature>
<dbReference type="InterPro" id="IPR017452">
    <property type="entry name" value="GPCR_Rhodpsn_7TM"/>
</dbReference>
<feature type="transmembrane region" description="Helical" evidence="5">
    <location>
        <begin position="151"/>
        <end position="173"/>
    </location>
</feature>
<feature type="domain" description="G-protein coupled receptors family 1 profile" evidence="6">
    <location>
        <begin position="22"/>
        <end position="299"/>
    </location>
</feature>
<evidence type="ECO:0000256" key="5">
    <source>
        <dbReference type="SAM" id="Phobius"/>
    </source>
</evidence>
<keyword evidence="2 5" id="KW-0812">Transmembrane</keyword>
<sequence>MSATGILMNCCTTLIHIFSMVISLIVLIVIIYRLYHNKLYRRHINVRSLSSVFDDQISLILLGNTYLVFFIYHIAWISITMRTFIGDFSLLKDIIYLGDSTFCRIQVGIIFFLTSQMYHSFLLQALYRYFKIIYSSNLSTIIFCQMSLNNISIYILMIIFSWIISFVVLIPAYTTFSVFSYFPEQYHCLISFTNLKGFIYALLVCYLIPVCVILYIYCQLIIYIHRLPSHGILLRTTREIAVIKRILKICLAMSVLGSPTLFFLFHFIITGKTHPLADRVHELGVSISAISFTFGFAIFNSFSRLLPQLPADVNSNMISLQRDRPTI</sequence>
<reference evidence="7" key="1">
    <citation type="submission" date="2021-02" db="EMBL/GenBank/DDBJ databases">
        <authorList>
            <person name="Nowell W R."/>
        </authorList>
    </citation>
    <scope>NUCLEOTIDE SEQUENCE</scope>
</reference>
<accession>A0A814RLI6</accession>
<feature type="transmembrane region" description="Helical" evidence="5">
    <location>
        <begin position="56"/>
        <end position="85"/>
    </location>
</feature>
<keyword evidence="3 5" id="KW-1133">Transmembrane helix</keyword>
<name>A0A814RLI6_9BILA</name>